<keyword evidence="2" id="KW-1185">Reference proteome</keyword>
<dbReference type="EMBL" id="KQ085964">
    <property type="protein sequence ID" value="KLO13181.1"/>
    <property type="molecule type" value="Genomic_DNA"/>
</dbReference>
<organism evidence="1 2">
    <name type="scientific">Schizopora paradoxa</name>
    <dbReference type="NCBI Taxonomy" id="27342"/>
    <lineage>
        <taxon>Eukaryota</taxon>
        <taxon>Fungi</taxon>
        <taxon>Dikarya</taxon>
        <taxon>Basidiomycota</taxon>
        <taxon>Agaricomycotina</taxon>
        <taxon>Agaricomycetes</taxon>
        <taxon>Hymenochaetales</taxon>
        <taxon>Schizoporaceae</taxon>
        <taxon>Schizopora</taxon>
    </lineage>
</organism>
<evidence type="ECO:0000313" key="1">
    <source>
        <dbReference type="EMBL" id="KLO13181.1"/>
    </source>
</evidence>
<sequence>MILCVHAWSSEPEFLLLRSRTKHRTYEKKRRPSTNSCRSLTLACAERNDRNNEQRSSACFLLSACMHLIIIPKCRENTNGTKERVKVYSTSRISPCVLLRVRISQEYLILPPRSYFCLLQEVAETLIFNSGWGWVHPDSYTTNAS</sequence>
<dbReference type="Proteomes" id="UP000053477">
    <property type="component" value="Unassembled WGS sequence"/>
</dbReference>
<reference evidence="1 2" key="1">
    <citation type="submission" date="2015-04" db="EMBL/GenBank/DDBJ databases">
        <title>Complete genome sequence of Schizopora paradoxa KUC8140, a cosmopolitan wood degrader in East Asia.</title>
        <authorList>
            <consortium name="DOE Joint Genome Institute"/>
            <person name="Min B."/>
            <person name="Park H."/>
            <person name="Jang Y."/>
            <person name="Kim J.-J."/>
            <person name="Kim K.H."/>
            <person name="Pangilinan J."/>
            <person name="Lipzen A."/>
            <person name="Riley R."/>
            <person name="Grigoriev I.V."/>
            <person name="Spatafora J.W."/>
            <person name="Choi I.-G."/>
        </authorList>
    </citation>
    <scope>NUCLEOTIDE SEQUENCE [LARGE SCALE GENOMIC DNA]</scope>
    <source>
        <strain evidence="1 2">KUC8140</strain>
    </source>
</reference>
<dbReference type="InParanoid" id="A0A0H2S8H3"/>
<gene>
    <name evidence="1" type="ORF">SCHPADRAFT_381314</name>
</gene>
<evidence type="ECO:0000313" key="2">
    <source>
        <dbReference type="Proteomes" id="UP000053477"/>
    </source>
</evidence>
<protein>
    <submittedName>
        <fullName evidence="1">Uncharacterized protein</fullName>
    </submittedName>
</protein>
<proteinExistence type="predicted"/>
<accession>A0A0H2S8H3</accession>
<name>A0A0H2S8H3_9AGAM</name>
<dbReference type="AlphaFoldDB" id="A0A0H2S8H3"/>